<dbReference type="Proteomes" id="UP000741013">
    <property type="component" value="Unassembled WGS sequence"/>
</dbReference>
<accession>A0ABS4PYA4</accession>
<comment type="caution">
    <text evidence="2">The sequence shown here is derived from an EMBL/GenBank/DDBJ whole genome shotgun (WGS) entry which is preliminary data.</text>
</comment>
<reference evidence="2 3" key="1">
    <citation type="submission" date="2021-03" db="EMBL/GenBank/DDBJ databases">
        <title>Sequencing the genomes of 1000 actinobacteria strains.</title>
        <authorList>
            <person name="Klenk H.-P."/>
        </authorList>
    </citation>
    <scope>NUCLEOTIDE SEQUENCE [LARGE SCALE GENOMIC DNA]</scope>
    <source>
        <strain evidence="2 3">DSM 45510</strain>
    </source>
</reference>
<sequence length="59" mass="6557">MLTGGREVTEPATGRVRGAEPVEAGRAAPDRREAIQHRRGRRMLGEDLLRAIASGHRRR</sequence>
<gene>
    <name evidence="2" type="ORF">JOM49_005942</name>
</gene>
<evidence type="ECO:0000313" key="2">
    <source>
        <dbReference type="EMBL" id="MBP2184416.1"/>
    </source>
</evidence>
<evidence type="ECO:0000256" key="1">
    <source>
        <dbReference type="SAM" id="MobiDB-lite"/>
    </source>
</evidence>
<dbReference type="EMBL" id="JAGGMS010000001">
    <property type="protein sequence ID" value="MBP2184416.1"/>
    <property type="molecule type" value="Genomic_DNA"/>
</dbReference>
<protein>
    <submittedName>
        <fullName evidence="2">Uncharacterized protein</fullName>
    </submittedName>
</protein>
<evidence type="ECO:0000313" key="3">
    <source>
        <dbReference type="Proteomes" id="UP000741013"/>
    </source>
</evidence>
<feature type="region of interest" description="Disordered" evidence="1">
    <location>
        <begin position="1"/>
        <end position="39"/>
    </location>
</feature>
<name>A0ABS4PYA4_9PSEU</name>
<keyword evidence="3" id="KW-1185">Reference proteome</keyword>
<proteinExistence type="predicted"/>
<dbReference type="RefSeq" id="WP_209667434.1">
    <property type="nucleotide sequence ID" value="NZ_JAGGMS010000001.1"/>
</dbReference>
<organism evidence="2 3">
    <name type="scientific">Amycolatopsis magusensis</name>
    <dbReference type="NCBI Taxonomy" id="882444"/>
    <lineage>
        <taxon>Bacteria</taxon>
        <taxon>Bacillati</taxon>
        <taxon>Actinomycetota</taxon>
        <taxon>Actinomycetes</taxon>
        <taxon>Pseudonocardiales</taxon>
        <taxon>Pseudonocardiaceae</taxon>
        <taxon>Amycolatopsis</taxon>
    </lineage>
</organism>